<dbReference type="OrthoDB" id="9801953at2"/>
<dbReference type="InterPro" id="IPR000683">
    <property type="entry name" value="Gfo/Idh/MocA-like_OxRdtase_N"/>
</dbReference>
<dbReference type="InterPro" id="IPR036291">
    <property type="entry name" value="NAD(P)-bd_dom_sf"/>
</dbReference>
<proteinExistence type="predicted"/>
<gene>
    <name evidence="3" type="ORF">AWB78_07421</name>
</gene>
<dbReference type="Proteomes" id="UP000071859">
    <property type="component" value="Unassembled WGS sequence"/>
</dbReference>
<sequence>MKSANSTCRWGILGSASIAKKNWHSIVNAGNARIVAVGSRSVNNARRFIADCQASVPTPYPVDAVEGYDALIQRSDIDALYIPLPTALRTEWAIKAAHAGKHIIIEKPCAVTAADLQRVVDAADASGVQFMDGVMFMHSTRLEAMRRVLDDHTSVGELRRITSHFSFVADDEWIHRNSVIEPAGCLGDVGWYNIRLIQFALNYEMPIEVRGRILKGVERPDGSGITPIEFEGELLFDNGVSATLYNAFSTGRQQWAYFSGTEGYIHMQDFVLPFYGNNVEFSVNNDSFSGGGCFFNLERHKRTVSLPEHSNNHRTAQETTLFRTFSDLVLSARRDPFWPEVALKTQRVMDALLTSANSGSRPVALC</sequence>
<dbReference type="PANTHER" id="PTHR46368">
    <property type="match status" value="1"/>
</dbReference>
<organism evidence="3 4">
    <name type="scientific">Caballeronia calidae</name>
    <dbReference type="NCBI Taxonomy" id="1777139"/>
    <lineage>
        <taxon>Bacteria</taxon>
        <taxon>Pseudomonadati</taxon>
        <taxon>Pseudomonadota</taxon>
        <taxon>Betaproteobacteria</taxon>
        <taxon>Burkholderiales</taxon>
        <taxon>Burkholderiaceae</taxon>
        <taxon>Caballeronia</taxon>
    </lineage>
</organism>
<dbReference type="PANTHER" id="PTHR46368:SF4">
    <property type="entry name" value="OS10G0403700 PROTEIN"/>
    <property type="match status" value="1"/>
</dbReference>
<dbReference type="Pfam" id="PF22725">
    <property type="entry name" value="GFO_IDH_MocA_C3"/>
    <property type="match status" value="1"/>
</dbReference>
<dbReference type="GO" id="GO:0000166">
    <property type="term" value="F:nucleotide binding"/>
    <property type="evidence" value="ECO:0007669"/>
    <property type="project" value="InterPro"/>
</dbReference>
<evidence type="ECO:0000259" key="1">
    <source>
        <dbReference type="Pfam" id="PF01408"/>
    </source>
</evidence>
<evidence type="ECO:0000259" key="2">
    <source>
        <dbReference type="Pfam" id="PF22725"/>
    </source>
</evidence>
<evidence type="ECO:0000313" key="4">
    <source>
        <dbReference type="Proteomes" id="UP000071859"/>
    </source>
</evidence>
<feature type="domain" description="Gfo/Idh/MocA-like oxidoreductase N-terminal" evidence="1">
    <location>
        <begin position="9"/>
        <end position="131"/>
    </location>
</feature>
<dbReference type="Gene3D" id="3.30.360.10">
    <property type="entry name" value="Dihydrodipicolinate Reductase, domain 2"/>
    <property type="match status" value="1"/>
</dbReference>
<reference evidence="3" key="1">
    <citation type="submission" date="2016-01" db="EMBL/GenBank/DDBJ databases">
        <authorList>
            <person name="Peeters C."/>
        </authorList>
    </citation>
    <scope>NUCLEOTIDE SEQUENCE</scope>
    <source>
        <strain evidence="3">LMG 29321</strain>
    </source>
</reference>
<dbReference type="InterPro" id="IPR055170">
    <property type="entry name" value="GFO_IDH_MocA-like_dom"/>
</dbReference>
<dbReference type="Gene3D" id="3.40.50.720">
    <property type="entry name" value="NAD(P)-binding Rossmann-like Domain"/>
    <property type="match status" value="1"/>
</dbReference>
<name>A0A158EES9_9BURK</name>
<evidence type="ECO:0000313" key="3">
    <source>
        <dbReference type="EMBL" id="SAL05314.1"/>
    </source>
</evidence>
<dbReference type="SUPFAM" id="SSF51735">
    <property type="entry name" value="NAD(P)-binding Rossmann-fold domains"/>
    <property type="match status" value="1"/>
</dbReference>
<protein>
    <submittedName>
        <fullName evidence="3">Oxidoreductase</fullName>
    </submittedName>
</protein>
<dbReference type="AlphaFoldDB" id="A0A158EES9"/>
<dbReference type="EMBL" id="FCOX02000078">
    <property type="protein sequence ID" value="SAL05314.1"/>
    <property type="molecule type" value="Genomic_DNA"/>
</dbReference>
<keyword evidence="4" id="KW-1185">Reference proteome</keyword>
<feature type="domain" description="GFO/IDH/MocA-like oxidoreductase" evidence="2">
    <location>
        <begin position="145"/>
        <end position="265"/>
    </location>
</feature>
<accession>A0A158EES9</accession>
<dbReference type="Pfam" id="PF01408">
    <property type="entry name" value="GFO_IDH_MocA"/>
    <property type="match status" value="1"/>
</dbReference>
<dbReference type="SUPFAM" id="SSF55347">
    <property type="entry name" value="Glyceraldehyde-3-phosphate dehydrogenase-like, C-terminal domain"/>
    <property type="match status" value="1"/>
</dbReference>
<comment type="caution">
    <text evidence="3">The sequence shown here is derived from an EMBL/GenBank/DDBJ whole genome shotgun (WGS) entry which is preliminary data.</text>
</comment>